<evidence type="ECO:0000313" key="3">
    <source>
        <dbReference type="Proteomes" id="UP000247810"/>
    </source>
</evidence>
<organism evidence="2 3">
    <name type="scientific">Aspergillus ellipticus CBS 707.79</name>
    <dbReference type="NCBI Taxonomy" id="1448320"/>
    <lineage>
        <taxon>Eukaryota</taxon>
        <taxon>Fungi</taxon>
        <taxon>Dikarya</taxon>
        <taxon>Ascomycota</taxon>
        <taxon>Pezizomycotina</taxon>
        <taxon>Eurotiomycetes</taxon>
        <taxon>Eurotiomycetidae</taxon>
        <taxon>Eurotiales</taxon>
        <taxon>Aspergillaceae</taxon>
        <taxon>Aspergillus</taxon>
        <taxon>Aspergillus subgen. Circumdati</taxon>
    </lineage>
</organism>
<reference evidence="2 3" key="1">
    <citation type="submission" date="2018-02" db="EMBL/GenBank/DDBJ databases">
        <title>The genomes of Aspergillus section Nigri reveals drivers in fungal speciation.</title>
        <authorList>
            <consortium name="DOE Joint Genome Institute"/>
            <person name="Vesth T.C."/>
            <person name="Nybo J."/>
            <person name="Theobald S."/>
            <person name="Brandl J."/>
            <person name="Frisvad J.C."/>
            <person name="Nielsen K.F."/>
            <person name="Lyhne E.K."/>
            <person name="Kogle M.E."/>
            <person name="Kuo A."/>
            <person name="Riley R."/>
            <person name="Clum A."/>
            <person name="Nolan M."/>
            <person name="Lipzen A."/>
            <person name="Salamov A."/>
            <person name="Henrissat B."/>
            <person name="Wiebenga A."/>
            <person name="De vries R.P."/>
            <person name="Grigoriev I.V."/>
            <person name="Mortensen U.H."/>
            <person name="Andersen M.R."/>
            <person name="Baker S.E."/>
        </authorList>
    </citation>
    <scope>NUCLEOTIDE SEQUENCE [LARGE SCALE GENOMIC DNA]</scope>
    <source>
        <strain evidence="2 3">CBS 707.79</strain>
    </source>
</reference>
<dbReference type="VEuPathDB" id="FungiDB:BO71DRAFT_393818"/>
<name>A0A319EGE7_9EURO</name>
<protein>
    <submittedName>
        <fullName evidence="2">Uncharacterized protein</fullName>
    </submittedName>
</protein>
<dbReference type="AlphaFoldDB" id="A0A319EGE7"/>
<dbReference type="OrthoDB" id="4477648at2759"/>
<accession>A0A319EGE7</accession>
<evidence type="ECO:0000313" key="2">
    <source>
        <dbReference type="EMBL" id="PYH99848.1"/>
    </source>
</evidence>
<keyword evidence="3" id="KW-1185">Reference proteome</keyword>
<gene>
    <name evidence="2" type="ORF">BO71DRAFT_393818</name>
</gene>
<evidence type="ECO:0000256" key="1">
    <source>
        <dbReference type="SAM" id="MobiDB-lite"/>
    </source>
</evidence>
<dbReference type="Proteomes" id="UP000247810">
    <property type="component" value="Unassembled WGS sequence"/>
</dbReference>
<proteinExistence type="predicted"/>
<dbReference type="EMBL" id="KZ825798">
    <property type="protein sequence ID" value="PYH99848.1"/>
    <property type="molecule type" value="Genomic_DNA"/>
</dbReference>
<feature type="region of interest" description="Disordered" evidence="1">
    <location>
        <begin position="54"/>
        <end position="73"/>
    </location>
</feature>
<sequence>MPLHFNSLYKSLKGKNTTSSTRKETNDIKPFAKHLEDDSSSILSESTIIPCDGKCRSQKASSPPSAADSMDYGSTRYMSRGMFTRA</sequence>